<dbReference type="InterPro" id="IPR036185">
    <property type="entry name" value="DNA_heli_DnaB-like_N_sf"/>
</dbReference>
<evidence type="ECO:0000313" key="15">
    <source>
        <dbReference type="EMBL" id="GAA1769801.1"/>
    </source>
</evidence>
<dbReference type="InterPro" id="IPR007693">
    <property type="entry name" value="DNA_helicase_DnaB-like_N"/>
</dbReference>
<dbReference type="NCBIfam" id="TIGR00665">
    <property type="entry name" value="DnaB"/>
    <property type="match status" value="1"/>
</dbReference>
<dbReference type="Gene3D" id="1.10.860.10">
    <property type="entry name" value="DNAb Helicase, Chain A"/>
    <property type="match status" value="1"/>
</dbReference>
<evidence type="ECO:0000256" key="6">
    <source>
        <dbReference type="ARBA" id="ARBA00022806"/>
    </source>
</evidence>
<dbReference type="RefSeq" id="WP_344085885.1">
    <property type="nucleotide sequence ID" value="NZ_BAAALS010000027.1"/>
</dbReference>
<evidence type="ECO:0000256" key="10">
    <source>
        <dbReference type="ARBA" id="ARBA00048954"/>
    </source>
</evidence>
<keyword evidence="2 12" id="KW-0639">Primosome</keyword>
<dbReference type="PANTHER" id="PTHR30153:SF2">
    <property type="entry name" value="REPLICATIVE DNA HELICASE"/>
    <property type="match status" value="1"/>
</dbReference>
<name>A0ABN2KYU2_9ACTN</name>
<dbReference type="GO" id="GO:0004386">
    <property type="term" value="F:helicase activity"/>
    <property type="evidence" value="ECO:0007669"/>
    <property type="project" value="UniProtKB-KW"/>
</dbReference>
<dbReference type="SUPFAM" id="SSF52540">
    <property type="entry name" value="P-loop containing nucleoside triphosphate hydrolases"/>
    <property type="match status" value="1"/>
</dbReference>
<feature type="domain" description="SF4 helicase" evidence="14">
    <location>
        <begin position="208"/>
        <end position="472"/>
    </location>
</feature>
<gene>
    <name evidence="15" type="primary">dnaB</name>
    <name evidence="15" type="ORF">GCM10009681_46530</name>
</gene>
<dbReference type="Pfam" id="PF00772">
    <property type="entry name" value="DnaB"/>
    <property type="match status" value="1"/>
</dbReference>
<dbReference type="InterPro" id="IPR007694">
    <property type="entry name" value="DNA_helicase_DnaB-like_C"/>
</dbReference>
<evidence type="ECO:0000259" key="14">
    <source>
        <dbReference type="PROSITE" id="PS51199"/>
    </source>
</evidence>
<comment type="function">
    <text evidence="12">The main replicative DNA helicase, it participates in initiation and elongation during chromosome replication. Travels ahead of the DNA replisome, separating dsDNA into templates for DNA synthesis. A processive ATP-dependent 5'-3' DNA helicase it has DNA-dependent ATPase activity.</text>
</comment>
<dbReference type="EMBL" id="BAAALS010000027">
    <property type="protein sequence ID" value="GAA1769801.1"/>
    <property type="molecule type" value="Genomic_DNA"/>
</dbReference>
<comment type="catalytic activity">
    <reaction evidence="10 12">
        <text>ATP + H2O = ADP + phosphate + H(+)</text>
        <dbReference type="Rhea" id="RHEA:13065"/>
        <dbReference type="ChEBI" id="CHEBI:15377"/>
        <dbReference type="ChEBI" id="CHEBI:15378"/>
        <dbReference type="ChEBI" id="CHEBI:30616"/>
        <dbReference type="ChEBI" id="CHEBI:43474"/>
        <dbReference type="ChEBI" id="CHEBI:456216"/>
        <dbReference type="EC" id="5.6.2.3"/>
    </reaction>
</comment>
<keyword evidence="16" id="KW-1185">Reference proteome</keyword>
<feature type="region of interest" description="Disordered" evidence="13">
    <location>
        <begin position="1"/>
        <end position="37"/>
    </location>
</feature>
<accession>A0ABN2KYU2</accession>
<dbReference type="InterPro" id="IPR007692">
    <property type="entry name" value="DNA_helicase_DnaB"/>
</dbReference>
<protein>
    <recommendedName>
        <fullName evidence="11 12">Replicative DNA helicase</fullName>
        <ecNumber evidence="11 12">5.6.2.3</ecNumber>
    </recommendedName>
</protein>
<keyword evidence="5 12" id="KW-0378">Hydrolase</keyword>
<evidence type="ECO:0000256" key="8">
    <source>
        <dbReference type="ARBA" id="ARBA00023125"/>
    </source>
</evidence>
<dbReference type="EC" id="5.6.2.3" evidence="11 12"/>
<evidence type="ECO:0000313" key="16">
    <source>
        <dbReference type="Proteomes" id="UP001500655"/>
    </source>
</evidence>
<evidence type="ECO:0000256" key="4">
    <source>
        <dbReference type="ARBA" id="ARBA00022741"/>
    </source>
</evidence>
<dbReference type="InterPro" id="IPR027417">
    <property type="entry name" value="P-loop_NTPase"/>
</dbReference>
<dbReference type="NCBIfam" id="NF004384">
    <property type="entry name" value="PRK05748.1"/>
    <property type="match status" value="1"/>
</dbReference>
<evidence type="ECO:0000256" key="12">
    <source>
        <dbReference type="RuleBase" id="RU362085"/>
    </source>
</evidence>
<dbReference type="SUPFAM" id="SSF48024">
    <property type="entry name" value="N-terminal domain of DnaB helicase"/>
    <property type="match status" value="1"/>
</dbReference>
<evidence type="ECO:0000256" key="2">
    <source>
        <dbReference type="ARBA" id="ARBA00022515"/>
    </source>
</evidence>
<organism evidence="15 16">
    <name type="scientific">Luedemannella helvata</name>
    <dbReference type="NCBI Taxonomy" id="349315"/>
    <lineage>
        <taxon>Bacteria</taxon>
        <taxon>Bacillati</taxon>
        <taxon>Actinomycetota</taxon>
        <taxon>Actinomycetes</taxon>
        <taxon>Micromonosporales</taxon>
        <taxon>Micromonosporaceae</taxon>
        <taxon>Luedemannella</taxon>
    </lineage>
</organism>
<evidence type="ECO:0000256" key="9">
    <source>
        <dbReference type="ARBA" id="ARBA00023235"/>
    </source>
</evidence>
<evidence type="ECO:0000256" key="13">
    <source>
        <dbReference type="SAM" id="MobiDB-lite"/>
    </source>
</evidence>
<proteinExistence type="inferred from homology"/>
<evidence type="ECO:0000256" key="11">
    <source>
        <dbReference type="NCBIfam" id="TIGR00665"/>
    </source>
</evidence>
<dbReference type="PANTHER" id="PTHR30153">
    <property type="entry name" value="REPLICATIVE DNA HELICASE DNAB"/>
    <property type="match status" value="1"/>
</dbReference>
<dbReference type="Proteomes" id="UP001500655">
    <property type="component" value="Unassembled WGS sequence"/>
</dbReference>
<keyword evidence="3 12" id="KW-0235">DNA replication</keyword>
<dbReference type="CDD" id="cd00984">
    <property type="entry name" value="DnaB_C"/>
    <property type="match status" value="1"/>
</dbReference>
<comment type="similarity">
    <text evidence="1 12">Belongs to the helicase family. DnaB subfamily.</text>
</comment>
<evidence type="ECO:0000256" key="7">
    <source>
        <dbReference type="ARBA" id="ARBA00022840"/>
    </source>
</evidence>
<feature type="compositionally biased region" description="Basic and acidic residues" evidence="13">
    <location>
        <begin position="395"/>
        <end position="412"/>
    </location>
</feature>
<evidence type="ECO:0000256" key="1">
    <source>
        <dbReference type="ARBA" id="ARBA00008428"/>
    </source>
</evidence>
<keyword evidence="7 12" id="KW-0067">ATP-binding</keyword>
<dbReference type="SMART" id="SM00382">
    <property type="entry name" value="AAA"/>
    <property type="match status" value="1"/>
</dbReference>
<dbReference type="Gene3D" id="3.40.50.300">
    <property type="entry name" value="P-loop containing nucleotide triphosphate hydrolases"/>
    <property type="match status" value="1"/>
</dbReference>
<evidence type="ECO:0000256" key="3">
    <source>
        <dbReference type="ARBA" id="ARBA00022705"/>
    </source>
</evidence>
<reference evidence="15 16" key="1">
    <citation type="journal article" date="2019" name="Int. J. Syst. Evol. Microbiol.">
        <title>The Global Catalogue of Microorganisms (GCM) 10K type strain sequencing project: providing services to taxonomists for standard genome sequencing and annotation.</title>
        <authorList>
            <consortium name="The Broad Institute Genomics Platform"/>
            <consortium name="The Broad Institute Genome Sequencing Center for Infectious Disease"/>
            <person name="Wu L."/>
            <person name="Ma J."/>
        </authorList>
    </citation>
    <scope>NUCLEOTIDE SEQUENCE [LARGE SCALE GENOMIC DNA]</scope>
    <source>
        <strain evidence="15 16">JCM 13249</strain>
    </source>
</reference>
<keyword evidence="8 12" id="KW-0238">DNA-binding</keyword>
<keyword evidence="6 12" id="KW-0347">Helicase</keyword>
<evidence type="ECO:0000256" key="5">
    <source>
        <dbReference type="ARBA" id="ARBA00022801"/>
    </source>
</evidence>
<keyword evidence="4 12" id="KW-0547">Nucleotide-binding</keyword>
<comment type="caution">
    <text evidence="15">The sequence shown here is derived from an EMBL/GenBank/DDBJ whole genome shotgun (WGS) entry which is preliminary data.</text>
</comment>
<dbReference type="Pfam" id="PF03796">
    <property type="entry name" value="DnaB_C"/>
    <property type="match status" value="1"/>
</dbReference>
<feature type="region of interest" description="Disordered" evidence="13">
    <location>
        <begin position="392"/>
        <end position="412"/>
    </location>
</feature>
<sequence>MSVTDDVQAAGSRTREPAVEQPRAAGPSESGYDRTPPQDVAAEQSVLGGMLLSKDAIADVVEILKSNDFYRPAHATVFDAVLDLYGRGEPADPITVAAALADSGNLARVGGAPYLHTLMNMVPTAANAAYYARIVAERAVLRRLVEAGTRVVQLGYGGGPGGRDVDEIVDLAQQAVYEVTEKRVSDDFAVLNDLLQPTLDEIESVGARDGVMTGIPTGFSDLDRLLNGLHGGQLIIVAGRPGLGKSTVSMDFARSASIRHNITSAIFSLEMSKVEIVMRLLSAEAKVPLHVLRSGKLSDDDWTKLARRMGEISEAPLFVDDTPNMNLMEIRAKARRLRQRNDLRLIVVDYLQLMSSPKRTESRQQEVAELSRGLKLLAKEVDCPVIAVSQLNRGPEQRTDKRPQLSDLRESGSIEQDADVVILLHRDDYYDKESPRAGEADFIVAKHRNGPTDTVTVAAQLHFSRFVDMAIG</sequence>
<dbReference type="InterPro" id="IPR003593">
    <property type="entry name" value="AAA+_ATPase"/>
</dbReference>
<dbReference type="InterPro" id="IPR016136">
    <property type="entry name" value="DNA_helicase_N/primase_C"/>
</dbReference>
<keyword evidence="9" id="KW-0413">Isomerase</keyword>
<dbReference type="PROSITE" id="PS51199">
    <property type="entry name" value="SF4_HELICASE"/>
    <property type="match status" value="1"/>
</dbReference>